<evidence type="ECO:0000259" key="1">
    <source>
        <dbReference type="Pfam" id="PF00535"/>
    </source>
</evidence>
<accession>A0A4Q1CD18</accession>
<reference evidence="2 3" key="1">
    <citation type="submission" date="2019-01" db="EMBL/GenBank/DDBJ databases">
        <title>Lacibacter sp. strain TTM-7.</title>
        <authorList>
            <person name="Chen W.-M."/>
        </authorList>
    </citation>
    <scope>NUCLEOTIDE SEQUENCE [LARGE SCALE GENOMIC DNA]</scope>
    <source>
        <strain evidence="2 3">TTM-7</strain>
    </source>
</reference>
<dbReference type="PANTHER" id="PTHR22916">
    <property type="entry name" value="GLYCOSYLTRANSFERASE"/>
    <property type="match status" value="1"/>
</dbReference>
<dbReference type="OrthoDB" id="199095at2"/>
<proteinExistence type="predicted"/>
<keyword evidence="2" id="KW-0808">Transferase</keyword>
<comment type="caution">
    <text evidence="2">The sequence shown here is derived from an EMBL/GenBank/DDBJ whole genome shotgun (WGS) entry which is preliminary data.</text>
</comment>
<feature type="domain" description="Glycosyltransferase 2-like" evidence="1">
    <location>
        <begin position="15"/>
        <end position="132"/>
    </location>
</feature>
<sequence length="320" mass="36456">MLFLNNSSTNKPFISVCTVTYNQEQFIAQCIESVLMQQTDFDWELIIGDDGSTDGTGAICQAYAAAYPHRIRYYCRNRKNRPQIKGVHPNRHNLLATFAAANGHYLAWLDGDDYYTDALQLQKVKQFFVNNKSCRIVFTEAQDVDAAGGFLFNSTENMRRNLYPQDLIFCGPVTSSLVMEQAAVATLLQQPVVQTAPALDQFFMAVLSCNSFMGYVATSPVCYRYHDRNLMKAQTKANYYQSTLGNALAMYTVLGKQCHAVIRKRIIIACRTNLNYNLRHINARLFVQTIKQLCGYILQSGDCKFFIDFWNTKLLYQRSS</sequence>
<dbReference type="InterPro" id="IPR029044">
    <property type="entry name" value="Nucleotide-diphossugar_trans"/>
</dbReference>
<dbReference type="GO" id="GO:0016758">
    <property type="term" value="F:hexosyltransferase activity"/>
    <property type="evidence" value="ECO:0007669"/>
    <property type="project" value="UniProtKB-ARBA"/>
</dbReference>
<organism evidence="2 3">
    <name type="scientific">Lacibacter luteus</name>
    <dbReference type="NCBI Taxonomy" id="2508719"/>
    <lineage>
        <taxon>Bacteria</taxon>
        <taxon>Pseudomonadati</taxon>
        <taxon>Bacteroidota</taxon>
        <taxon>Chitinophagia</taxon>
        <taxon>Chitinophagales</taxon>
        <taxon>Chitinophagaceae</taxon>
        <taxon>Lacibacter</taxon>
    </lineage>
</organism>
<dbReference type="EMBL" id="SDHW01000011">
    <property type="protein sequence ID" value="RXK57435.1"/>
    <property type="molecule type" value="Genomic_DNA"/>
</dbReference>
<protein>
    <submittedName>
        <fullName evidence="2">Glycosyltransferase family 2 protein</fullName>
    </submittedName>
</protein>
<evidence type="ECO:0000313" key="3">
    <source>
        <dbReference type="Proteomes" id="UP000290204"/>
    </source>
</evidence>
<dbReference type="CDD" id="cd00761">
    <property type="entry name" value="Glyco_tranf_GTA_type"/>
    <property type="match status" value="1"/>
</dbReference>
<dbReference type="Gene3D" id="3.90.550.10">
    <property type="entry name" value="Spore Coat Polysaccharide Biosynthesis Protein SpsA, Chain A"/>
    <property type="match status" value="1"/>
</dbReference>
<dbReference type="AlphaFoldDB" id="A0A4Q1CD18"/>
<gene>
    <name evidence="2" type="ORF">ESA94_21115</name>
</gene>
<dbReference type="SUPFAM" id="SSF53448">
    <property type="entry name" value="Nucleotide-diphospho-sugar transferases"/>
    <property type="match status" value="1"/>
</dbReference>
<dbReference type="Pfam" id="PF00535">
    <property type="entry name" value="Glycos_transf_2"/>
    <property type="match status" value="1"/>
</dbReference>
<name>A0A4Q1CD18_9BACT</name>
<dbReference type="Proteomes" id="UP000290204">
    <property type="component" value="Unassembled WGS sequence"/>
</dbReference>
<evidence type="ECO:0000313" key="2">
    <source>
        <dbReference type="EMBL" id="RXK57435.1"/>
    </source>
</evidence>
<dbReference type="InterPro" id="IPR001173">
    <property type="entry name" value="Glyco_trans_2-like"/>
</dbReference>
<keyword evidence="3" id="KW-1185">Reference proteome</keyword>